<evidence type="ECO:0000313" key="3">
    <source>
        <dbReference type="EMBL" id="CDZ78962.1"/>
    </source>
</evidence>
<dbReference type="RefSeq" id="WP_052403340.1">
    <property type="nucleotide sequence ID" value="NZ_CCVW01000004.1"/>
</dbReference>
<name>A0A078L165_9GAMM</name>
<dbReference type="STRING" id="1034943.BN59_03277"/>
<keyword evidence="4" id="KW-1185">Reference proteome</keyword>
<evidence type="ECO:0000313" key="4">
    <source>
        <dbReference type="Proteomes" id="UP000044071"/>
    </source>
</evidence>
<dbReference type="AlphaFoldDB" id="A0A078L165"/>
<proteinExistence type="predicted"/>
<reference evidence="3 4" key="1">
    <citation type="submission" date="2014-06" db="EMBL/GenBank/DDBJ databases">
        <authorList>
            <person name="Urmite Genomes Urmite Genomes"/>
        </authorList>
    </citation>
    <scope>NUCLEOTIDE SEQUENCE [LARGE SCALE GENOMIC DNA]</scope>
</reference>
<dbReference type="InterPro" id="IPR016147">
    <property type="entry name" value="Pili_assmbl_chaperone_N"/>
</dbReference>
<accession>A0A078L165</accession>
<dbReference type="PANTHER" id="PTHR30251:SF4">
    <property type="entry name" value="SLR1668 PROTEIN"/>
    <property type="match status" value="1"/>
</dbReference>
<feature type="chain" id="PRO_5009744160" evidence="1">
    <location>
        <begin position="30"/>
        <end position="240"/>
    </location>
</feature>
<feature type="signal peptide" evidence="1">
    <location>
        <begin position="1"/>
        <end position="29"/>
    </location>
</feature>
<dbReference type="SUPFAM" id="SSF49354">
    <property type="entry name" value="PapD-like"/>
    <property type="match status" value="1"/>
</dbReference>
<dbReference type="InterPro" id="IPR050643">
    <property type="entry name" value="Periplasmic_pilus_chap"/>
</dbReference>
<dbReference type="GO" id="GO:0071555">
    <property type="term" value="P:cell wall organization"/>
    <property type="evidence" value="ECO:0007669"/>
    <property type="project" value="InterPro"/>
</dbReference>
<dbReference type="OrthoDB" id="511700at2"/>
<dbReference type="InterPro" id="IPR013783">
    <property type="entry name" value="Ig-like_fold"/>
</dbReference>
<dbReference type="EMBL" id="CCSB01000004">
    <property type="protein sequence ID" value="CDZ78962.1"/>
    <property type="molecule type" value="Genomic_DNA"/>
</dbReference>
<gene>
    <name evidence="3" type="ORF">BN59_03277</name>
</gene>
<feature type="domain" description="Pili assembly chaperone N-terminal" evidence="2">
    <location>
        <begin position="30"/>
        <end position="146"/>
    </location>
</feature>
<keyword evidence="1" id="KW-0732">Signal</keyword>
<evidence type="ECO:0000259" key="2">
    <source>
        <dbReference type="Pfam" id="PF00345"/>
    </source>
</evidence>
<protein>
    <submittedName>
        <fullName evidence="3">Putative fimbrial chaperone protein</fullName>
    </submittedName>
</protein>
<dbReference type="Pfam" id="PF00345">
    <property type="entry name" value="PapD_N"/>
    <property type="match status" value="1"/>
</dbReference>
<dbReference type="Gene3D" id="2.60.40.10">
    <property type="entry name" value="Immunoglobulins"/>
    <property type="match status" value="1"/>
</dbReference>
<dbReference type="InterPro" id="IPR008962">
    <property type="entry name" value="PapD-like_sf"/>
</dbReference>
<evidence type="ECO:0000256" key="1">
    <source>
        <dbReference type="SAM" id="SignalP"/>
    </source>
</evidence>
<dbReference type="eggNOG" id="COG3121">
    <property type="taxonomic scope" value="Bacteria"/>
</dbReference>
<sequence>MIFVLINRKRLQKWFCGFFLFCVTCSGNAVGVSPTRLTLSPDTPIANLTLTNEGDNPLTLQLELVKWRQANDKEIYTHSDELIATPQIFRISAHGKQVVRIGLEYPLFDNQEKAYRLFIQEVIPKLRLKKKNQLTMALRISLPIIVKTLSPVQQNLVWSVKTLQAKTLKLRAENKGNNVVFINRLQFFSSDKQALTQPLTTFAYLLPGSTKDWTINTINAKKLSSIKASINDQISLVPIS</sequence>
<organism evidence="3 4">
    <name type="scientific">Legionella massiliensis</name>
    <dbReference type="NCBI Taxonomy" id="1034943"/>
    <lineage>
        <taxon>Bacteria</taxon>
        <taxon>Pseudomonadati</taxon>
        <taxon>Pseudomonadota</taxon>
        <taxon>Gammaproteobacteria</taxon>
        <taxon>Legionellales</taxon>
        <taxon>Legionellaceae</taxon>
        <taxon>Legionella</taxon>
    </lineage>
</organism>
<dbReference type="GO" id="GO:0030288">
    <property type="term" value="C:outer membrane-bounded periplasmic space"/>
    <property type="evidence" value="ECO:0007669"/>
    <property type="project" value="InterPro"/>
</dbReference>
<dbReference type="PANTHER" id="PTHR30251">
    <property type="entry name" value="PILUS ASSEMBLY CHAPERONE"/>
    <property type="match status" value="1"/>
</dbReference>
<dbReference type="Proteomes" id="UP000044071">
    <property type="component" value="Unassembled WGS sequence"/>
</dbReference>